<gene>
    <name evidence="1" type="ORF">LITE_LOCUS35305</name>
</gene>
<dbReference type="AlphaFoldDB" id="A0AAV0NVA8"/>
<evidence type="ECO:0000313" key="2">
    <source>
        <dbReference type="Proteomes" id="UP001154282"/>
    </source>
</evidence>
<proteinExistence type="predicted"/>
<dbReference type="PANTHER" id="PTHR11649:SF13">
    <property type="entry name" value="ENGB-TYPE G DOMAIN-CONTAINING PROTEIN"/>
    <property type="match status" value="1"/>
</dbReference>
<comment type="caution">
    <text evidence="1">The sequence shown here is derived from an EMBL/GenBank/DDBJ whole genome shotgun (WGS) entry which is preliminary data.</text>
</comment>
<keyword evidence="2" id="KW-1185">Reference proteome</keyword>
<feature type="non-terminal residue" evidence="1">
    <location>
        <position position="1"/>
    </location>
</feature>
<dbReference type="Proteomes" id="UP001154282">
    <property type="component" value="Unassembled WGS sequence"/>
</dbReference>
<evidence type="ECO:0000313" key="1">
    <source>
        <dbReference type="EMBL" id="CAI0462300.1"/>
    </source>
</evidence>
<dbReference type="PANTHER" id="PTHR11649">
    <property type="entry name" value="MSS1/TRME-RELATED GTP-BINDING PROTEIN"/>
    <property type="match status" value="1"/>
</dbReference>
<name>A0AAV0NVA8_9ROSI</name>
<reference evidence="1" key="1">
    <citation type="submission" date="2022-08" db="EMBL/GenBank/DDBJ databases">
        <authorList>
            <person name="Gutierrez-Valencia J."/>
        </authorList>
    </citation>
    <scope>NUCLEOTIDE SEQUENCE</scope>
</reference>
<accession>A0AAV0NVA8</accession>
<sequence length="187" mass="21667">PFQLYLLLQDLPTPFLKGSNIALTAEQVRSGVQAKFVKSSVRTEDCLSDGSPDFALVEKSFFPNEYREIFSSQFAGQKEEARSSPSLLRNLVCFYTTRMQERLGKDYFLNRSMLVFVFLLIDASIPAKKIDLEYASWLGQYQLYTCRFGIFLFLAHWYQLSHHNAREMVETHCPLVLHMDSSLARMR</sequence>
<dbReference type="EMBL" id="CAMGYJ010000008">
    <property type="protein sequence ID" value="CAI0462300.1"/>
    <property type="molecule type" value="Genomic_DNA"/>
</dbReference>
<organism evidence="1 2">
    <name type="scientific">Linum tenue</name>
    <dbReference type="NCBI Taxonomy" id="586396"/>
    <lineage>
        <taxon>Eukaryota</taxon>
        <taxon>Viridiplantae</taxon>
        <taxon>Streptophyta</taxon>
        <taxon>Embryophyta</taxon>
        <taxon>Tracheophyta</taxon>
        <taxon>Spermatophyta</taxon>
        <taxon>Magnoliopsida</taxon>
        <taxon>eudicotyledons</taxon>
        <taxon>Gunneridae</taxon>
        <taxon>Pentapetalae</taxon>
        <taxon>rosids</taxon>
        <taxon>fabids</taxon>
        <taxon>Malpighiales</taxon>
        <taxon>Linaceae</taxon>
        <taxon>Linum</taxon>
    </lineage>
</organism>
<protein>
    <submittedName>
        <fullName evidence="1">Uncharacterized protein</fullName>
    </submittedName>
</protein>